<comment type="function">
    <text evidence="15">Ubiquitin-protein ligase which is mainly involved pre-mRNA splicing and DNA repair. Required for pre-mRNA splicing as component of the spliceosome.</text>
</comment>
<name>A0A0C3QBI6_9AGAM</name>
<comment type="pathway">
    <text evidence="2 15">Protein modification; protein ubiquitination.</text>
</comment>
<keyword evidence="18" id="KW-1185">Reference proteome</keyword>
<keyword evidence="8" id="KW-0677">Repeat</keyword>
<dbReference type="Pfam" id="PF08606">
    <property type="entry name" value="Prp19"/>
    <property type="match status" value="1"/>
</dbReference>
<dbReference type="PANTHER" id="PTHR43995">
    <property type="entry name" value="PRE-MRNA-PROCESSING FACTOR 19"/>
    <property type="match status" value="1"/>
</dbReference>
<keyword evidence="9 15" id="KW-0227">DNA damage</keyword>
<evidence type="ECO:0000256" key="8">
    <source>
        <dbReference type="ARBA" id="ARBA00022737"/>
    </source>
</evidence>
<dbReference type="OrthoDB" id="687049at2759"/>
<protein>
    <recommendedName>
        <fullName evidence="15">Pre-mRNA-processing factor 19</fullName>
        <ecNumber evidence="15">2.3.2.27</ecNumber>
    </recommendedName>
</protein>
<dbReference type="InterPro" id="IPR015943">
    <property type="entry name" value="WD40/YVTN_repeat-like_dom_sf"/>
</dbReference>
<evidence type="ECO:0000256" key="14">
    <source>
        <dbReference type="PROSITE-ProRule" id="PRU00221"/>
    </source>
</evidence>
<keyword evidence="10 15" id="KW-0833">Ubl conjugation pathway</keyword>
<dbReference type="InterPro" id="IPR038959">
    <property type="entry name" value="Prp19"/>
</dbReference>
<dbReference type="Proteomes" id="UP000054248">
    <property type="component" value="Unassembled WGS sequence"/>
</dbReference>
<dbReference type="SMART" id="SM00504">
    <property type="entry name" value="Ubox"/>
    <property type="match status" value="1"/>
</dbReference>
<dbReference type="GO" id="GO:0006281">
    <property type="term" value="P:DNA repair"/>
    <property type="evidence" value="ECO:0007669"/>
    <property type="project" value="UniProtKB-KW"/>
</dbReference>
<feature type="domain" description="U-box" evidence="16">
    <location>
        <begin position="1"/>
        <end position="73"/>
    </location>
</feature>
<proteinExistence type="inferred from homology"/>
<dbReference type="UniPathway" id="UPA00143"/>
<dbReference type="FunFam" id="3.30.40.10:FF:000027">
    <property type="entry name" value="Pre-mRNA-processing factor 19, putative"/>
    <property type="match status" value="1"/>
</dbReference>
<keyword evidence="4 14" id="KW-0853">WD repeat</keyword>
<dbReference type="InterPro" id="IPR036322">
    <property type="entry name" value="WD40_repeat_dom_sf"/>
</dbReference>
<dbReference type="AlphaFoldDB" id="A0A0C3QBI6"/>
<dbReference type="GO" id="GO:0000398">
    <property type="term" value="P:mRNA splicing, via spliceosome"/>
    <property type="evidence" value="ECO:0007669"/>
    <property type="project" value="InterPro"/>
</dbReference>
<accession>A0A0C3QBI6</accession>
<dbReference type="GO" id="GO:0061630">
    <property type="term" value="F:ubiquitin protein ligase activity"/>
    <property type="evidence" value="ECO:0007669"/>
    <property type="project" value="UniProtKB-UniRule"/>
</dbReference>
<evidence type="ECO:0000259" key="16">
    <source>
        <dbReference type="PROSITE" id="PS51698"/>
    </source>
</evidence>
<dbReference type="PROSITE" id="PS51698">
    <property type="entry name" value="U_BOX"/>
    <property type="match status" value="1"/>
</dbReference>
<evidence type="ECO:0000313" key="18">
    <source>
        <dbReference type="Proteomes" id="UP000054248"/>
    </source>
</evidence>
<dbReference type="GO" id="GO:0071006">
    <property type="term" value="C:U2-type catalytic step 1 spliceosome"/>
    <property type="evidence" value="ECO:0007669"/>
    <property type="project" value="TreeGrafter"/>
</dbReference>
<dbReference type="STRING" id="1051891.A0A0C3QBI6"/>
<evidence type="ECO:0000256" key="11">
    <source>
        <dbReference type="ARBA" id="ARBA00023187"/>
    </source>
</evidence>
<dbReference type="EMBL" id="KN823002">
    <property type="protein sequence ID" value="KIO27855.1"/>
    <property type="molecule type" value="Genomic_DNA"/>
</dbReference>
<dbReference type="InterPro" id="IPR013915">
    <property type="entry name" value="Prp19_cc"/>
</dbReference>
<comment type="catalytic activity">
    <reaction evidence="15">
        <text>S-ubiquitinyl-[E2 ubiquitin-conjugating enzyme]-L-cysteine + [acceptor protein]-L-lysine = [E2 ubiquitin-conjugating enzyme]-L-cysteine + N(6)-ubiquitinyl-[acceptor protein]-L-lysine.</text>
        <dbReference type="EC" id="2.3.2.27"/>
    </reaction>
</comment>
<dbReference type="PANTHER" id="PTHR43995:SF1">
    <property type="entry name" value="PRE-MRNA-PROCESSING FACTOR 19"/>
    <property type="match status" value="1"/>
</dbReference>
<evidence type="ECO:0000256" key="6">
    <source>
        <dbReference type="ARBA" id="ARBA00022679"/>
    </source>
</evidence>
<evidence type="ECO:0000256" key="1">
    <source>
        <dbReference type="ARBA" id="ARBA00004123"/>
    </source>
</evidence>
<feature type="repeat" description="WD" evidence="14">
    <location>
        <begin position="247"/>
        <end position="282"/>
    </location>
</feature>
<evidence type="ECO:0000256" key="5">
    <source>
        <dbReference type="ARBA" id="ARBA00022664"/>
    </source>
</evidence>
<keyword evidence="12 15" id="KW-0234">DNA repair</keyword>
<dbReference type="GO" id="GO:0005737">
    <property type="term" value="C:cytoplasm"/>
    <property type="evidence" value="ECO:0007669"/>
    <property type="project" value="TreeGrafter"/>
</dbReference>
<dbReference type="Gene3D" id="2.130.10.10">
    <property type="entry name" value="YVTN repeat-like/Quinoprotein amine dehydrogenase"/>
    <property type="match status" value="1"/>
</dbReference>
<comment type="subunit">
    <text evidence="15">Homotetramer.</text>
</comment>
<dbReference type="HOGENOM" id="CLU_470252_0_0_1"/>
<keyword evidence="5 15" id="KW-0507">mRNA processing</keyword>
<evidence type="ECO:0000256" key="2">
    <source>
        <dbReference type="ARBA" id="ARBA00004906"/>
    </source>
</evidence>
<keyword evidence="7 15" id="KW-0747">Spliceosome</keyword>
<gene>
    <name evidence="17" type="ORF">M407DRAFT_7080</name>
</gene>
<dbReference type="InterPro" id="IPR001680">
    <property type="entry name" value="WD40_rpt"/>
</dbReference>
<dbReference type="SUPFAM" id="SSF57850">
    <property type="entry name" value="RING/U-box"/>
    <property type="match status" value="1"/>
</dbReference>
<dbReference type="GO" id="GO:0070534">
    <property type="term" value="P:protein K63-linked ubiquitination"/>
    <property type="evidence" value="ECO:0007669"/>
    <property type="project" value="UniProtKB-UniRule"/>
</dbReference>
<dbReference type="PROSITE" id="PS50294">
    <property type="entry name" value="WD_REPEATS_REGION"/>
    <property type="match status" value="1"/>
</dbReference>
<dbReference type="CDD" id="cd16656">
    <property type="entry name" value="RING-Ubox_PRP19"/>
    <property type="match status" value="1"/>
</dbReference>
<evidence type="ECO:0000313" key="17">
    <source>
        <dbReference type="EMBL" id="KIO27855.1"/>
    </source>
</evidence>
<reference evidence="17 18" key="1">
    <citation type="submission" date="2014-04" db="EMBL/GenBank/DDBJ databases">
        <authorList>
            <consortium name="DOE Joint Genome Institute"/>
            <person name="Kuo A."/>
            <person name="Girlanda M."/>
            <person name="Perotto S."/>
            <person name="Kohler A."/>
            <person name="Nagy L.G."/>
            <person name="Floudas D."/>
            <person name="Copeland A."/>
            <person name="Barry K.W."/>
            <person name="Cichocki N."/>
            <person name="Veneault-Fourrey C."/>
            <person name="LaButti K."/>
            <person name="Lindquist E.A."/>
            <person name="Lipzen A."/>
            <person name="Lundell T."/>
            <person name="Morin E."/>
            <person name="Murat C."/>
            <person name="Sun H."/>
            <person name="Tunlid A."/>
            <person name="Henrissat B."/>
            <person name="Grigoriev I.V."/>
            <person name="Hibbett D.S."/>
            <person name="Martin F."/>
            <person name="Nordberg H.P."/>
            <person name="Cantor M.N."/>
            <person name="Hua S.X."/>
        </authorList>
    </citation>
    <scope>NUCLEOTIDE SEQUENCE [LARGE SCALE GENOMIC DNA]</scope>
    <source>
        <strain evidence="17 18">MUT 4182</strain>
    </source>
</reference>
<evidence type="ECO:0000256" key="9">
    <source>
        <dbReference type="ARBA" id="ARBA00022763"/>
    </source>
</evidence>
<keyword evidence="13 15" id="KW-0539">Nucleus</keyword>
<comment type="subcellular location">
    <subcellularLocation>
        <location evidence="1 15">Nucleus</location>
    </subcellularLocation>
</comment>
<dbReference type="EC" id="2.3.2.27" evidence="15"/>
<keyword evidence="6 15" id="KW-0808">Transferase</keyword>
<evidence type="ECO:0000256" key="13">
    <source>
        <dbReference type="ARBA" id="ARBA00023242"/>
    </source>
</evidence>
<dbReference type="Pfam" id="PF00400">
    <property type="entry name" value="WD40"/>
    <property type="match status" value="1"/>
</dbReference>
<evidence type="ECO:0000256" key="7">
    <source>
        <dbReference type="ARBA" id="ARBA00022728"/>
    </source>
</evidence>
<comment type="similarity">
    <text evidence="3 15">Belongs to the WD repeat PRP19 family.</text>
</comment>
<dbReference type="SMART" id="SM00320">
    <property type="entry name" value="WD40"/>
    <property type="match status" value="2"/>
</dbReference>
<evidence type="ECO:0000256" key="10">
    <source>
        <dbReference type="ARBA" id="ARBA00022786"/>
    </source>
</evidence>
<dbReference type="InterPro" id="IPR003613">
    <property type="entry name" value="Ubox_domain"/>
</dbReference>
<evidence type="ECO:0000256" key="12">
    <source>
        <dbReference type="ARBA" id="ARBA00023204"/>
    </source>
</evidence>
<sequence>MYFCKISGEPPQEPVISSKSGEIYERRLILKYIQENGTEPATGEKLEETDLITLKANPKSSAPRPPSATSIPSLLHTLQNEWDSLMLEFYTLNQQHQSTRQELSNALYQQDAATRVIARLIKERDAAREALASVQATTGLSATQDVDMTEAPSESALPADVMTIIEETNSSLSSVRKKRKPPTDYAKPEAVKAYQSIHTIPSLHSSSSAGITSISLSTANPTQFLTGGNDKIVQLYDRGAGKVLATLKGHTKRINHVKLREREGENTLVVSGAADKTVRTWEELVRFEEGGEVVDLAFGGLGKEVWGVSGREVRIWGIFASLVPERDLWGHKETLFLGVQSFRSAHNLLQMDLTVNISLGQSKEPGREIFTQWIRNLNLGLGNHIVFTGLSYRSLAIWALTDIRYHKVVSLRWLPRKRLVSVKRLGSATQIRSISNSKSRCSKIISYFARGSSPSRQIDSGRSTPNVLDVKRLHPRHGYRMKGKSNETVLTLEHVHKMNGPPNEWHRIFLRWNEPLNDLGSIDVISNGDPMPRRYGHDFMLDIRVKKDPRKGWGTEGAFPIGTPVHVYLAIVAPKHQLAT</sequence>
<dbReference type="Gene3D" id="3.30.40.10">
    <property type="entry name" value="Zinc/RING finger domain, C3HC4 (zinc finger)"/>
    <property type="match status" value="1"/>
</dbReference>
<dbReference type="SUPFAM" id="SSF50978">
    <property type="entry name" value="WD40 repeat-like"/>
    <property type="match status" value="1"/>
</dbReference>
<dbReference type="GO" id="GO:0000974">
    <property type="term" value="C:Prp19 complex"/>
    <property type="evidence" value="ECO:0007669"/>
    <property type="project" value="UniProtKB-UniRule"/>
</dbReference>
<evidence type="ECO:0000256" key="4">
    <source>
        <dbReference type="ARBA" id="ARBA00022574"/>
    </source>
</evidence>
<reference evidence="18" key="2">
    <citation type="submission" date="2015-01" db="EMBL/GenBank/DDBJ databases">
        <title>Evolutionary Origins and Diversification of the Mycorrhizal Mutualists.</title>
        <authorList>
            <consortium name="DOE Joint Genome Institute"/>
            <consortium name="Mycorrhizal Genomics Consortium"/>
            <person name="Kohler A."/>
            <person name="Kuo A."/>
            <person name="Nagy L.G."/>
            <person name="Floudas D."/>
            <person name="Copeland A."/>
            <person name="Barry K.W."/>
            <person name="Cichocki N."/>
            <person name="Veneault-Fourrey C."/>
            <person name="LaButti K."/>
            <person name="Lindquist E.A."/>
            <person name="Lipzen A."/>
            <person name="Lundell T."/>
            <person name="Morin E."/>
            <person name="Murat C."/>
            <person name="Riley R."/>
            <person name="Ohm R."/>
            <person name="Sun H."/>
            <person name="Tunlid A."/>
            <person name="Henrissat B."/>
            <person name="Grigoriev I.V."/>
            <person name="Hibbett D.S."/>
            <person name="Martin F."/>
        </authorList>
    </citation>
    <scope>NUCLEOTIDE SEQUENCE [LARGE SCALE GENOMIC DNA]</scope>
    <source>
        <strain evidence="18">MUT 4182</strain>
    </source>
</reference>
<evidence type="ECO:0000256" key="3">
    <source>
        <dbReference type="ARBA" id="ARBA00006388"/>
    </source>
</evidence>
<organism evidence="17 18">
    <name type="scientific">Tulasnella calospora MUT 4182</name>
    <dbReference type="NCBI Taxonomy" id="1051891"/>
    <lineage>
        <taxon>Eukaryota</taxon>
        <taxon>Fungi</taxon>
        <taxon>Dikarya</taxon>
        <taxon>Basidiomycota</taxon>
        <taxon>Agaricomycotina</taxon>
        <taxon>Agaricomycetes</taxon>
        <taxon>Cantharellales</taxon>
        <taxon>Tulasnellaceae</taxon>
        <taxon>Tulasnella</taxon>
    </lineage>
</organism>
<dbReference type="PROSITE" id="PS50082">
    <property type="entry name" value="WD_REPEATS_2"/>
    <property type="match status" value="1"/>
</dbReference>
<dbReference type="InterPro" id="IPR013083">
    <property type="entry name" value="Znf_RING/FYVE/PHD"/>
</dbReference>
<dbReference type="InterPro" id="IPR055340">
    <property type="entry name" value="RING-Ubox_PRP19"/>
</dbReference>
<keyword evidence="11 15" id="KW-0508">mRNA splicing</keyword>
<evidence type="ECO:0000256" key="15">
    <source>
        <dbReference type="RuleBase" id="RU367101"/>
    </source>
</evidence>